<evidence type="ECO:0000256" key="2">
    <source>
        <dbReference type="ARBA" id="ARBA00023125"/>
    </source>
</evidence>
<name>A0A848GLC4_9BACT</name>
<dbReference type="SUPFAM" id="SSF51215">
    <property type="entry name" value="Regulatory protein AraC"/>
    <property type="match status" value="1"/>
</dbReference>
<dbReference type="PANTHER" id="PTHR43280:SF28">
    <property type="entry name" value="HTH-TYPE TRANSCRIPTIONAL ACTIVATOR RHAS"/>
    <property type="match status" value="1"/>
</dbReference>
<dbReference type="Pfam" id="PF12833">
    <property type="entry name" value="HTH_18"/>
    <property type="match status" value="1"/>
</dbReference>
<keyword evidence="2" id="KW-0238">DNA-binding</keyword>
<evidence type="ECO:0000313" key="5">
    <source>
        <dbReference type="EMBL" id="NML38727.1"/>
    </source>
</evidence>
<evidence type="ECO:0000256" key="1">
    <source>
        <dbReference type="ARBA" id="ARBA00023015"/>
    </source>
</evidence>
<evidence type="ECO:0000313" key="6">
    <source>
        <dbReference type="Proteomes" id="UP000583266"/>
    </source>
</evidence>
<dbReference type="RefSeq" id="WP_169225700.1">
    <property type="nucleotide sequence ID" value="NZ_JABBGC010000001.1"/>
</dbReference>
<dbReference type="Gene3D" id="1.10.10.60">
    <property type="entry name" value="Homeodomain-like"/>
    <property type="match status" value="2"/>
</dbReference>
<dbReference type="GO" id="GO:0043565">
    <property type="term" value="F:sequence-specific DNA binding"/>
    <property type="evidence" value="ECO:0007669"/>
    <property type="project" value="InterPro"/>
</dbReference>
<evidence type="ECO:0000256" key="3">
    <source>
        <dbReference type="ARBA" id="ARBA00023163"/>
    </source>
</evidence>
<dbReference type="Proteomes" id="UP000583266">
    <property type="component" value="Unassembled WGS sequence"/>
</dbReference>
<organism evidence="5 6">
    <name type="scientific">Chitinophaga fulva</name>
    <dbReference type="NCBI Taxonomy" id="2728842"/>
    <lineage>
        <taxon>Bacteria</taxon>
        <taxon>Pseudomonadati</taxon>
        <taxon>Bacteroidota</taxon>
        <taxon>Chitinophagia</taxon>
        <taxon>Chitinophagales</taxon>
        <taxon>Chitinophagaceae</taxon>
        <taxon>Chitinophaga</taxon>
    </lineage>
</organism>
<dbReference type="InterPro" id="IPR037923">
    <property type="entry name" value="HTH-like"/>
</dbReference>
<comment type="caution">
    <text evidence="5">The sequence shown here is derived from an EMBL/GenBank/DDBJ whole genome shotgun (WGS) entry which is preliminary data.</text>
</comment>
<dbReference type="PROSITE" id="PS01124">
    <property type="entry name" value="HTH_ARAC_FAMILY_2"/>
    <property type="match status" value="1"/>
</dbReference>
<protein>
    <submittedName>
        <fullName evidence="5">Helix-turn-helix transcriptional regulator</fullName>
    </submittedName>
</protein>
<dbReference type="GO" id="GO:0003700">
    <property type="term" value="F:DNA-binding transcription factor activity"/>
    <property type="evidence" value="ECO:0007669"/>
    <property type="project" value="InterPro"/>
</dbReference>
<feature type="domain" description="HTH araC/xylS-type" evidence="4">
    <location>
        <begin position="177"/>
        <end position="277"/>
    </location>
</feature>
<reference evidence="5 6" key="1">
    <citation type="submission" date="2020-04" db="EMBL/GenBank/DDBJ databases">
        <title>Chitinophaga sp. G-6-1-13 sp. nov., isolated from soil.</title>
        <authorList>
            <person name="Dahal R.H."/>
            <person name="Chaudhary D.K."/>
        </authorList>
    </citation>
    <scope>NUCLEOTIDE SEQUENCE [LARGE SCALE GENOMIC DNA]</scope>
    <source>
        <strain evidence="5 6">G-6-1-13</strain>
    </source>
</reference>
<dbReference type="InterPro" id="IPR009057">
    <property type="entry name" value="Homeodomain-like_sf"/>
</dbReference>
<dbReference type="Pfam" id="PF02311">
    <property type="entry name" value="AraC_binding"/>
    <property type="match status" value="1"/>
</dbReference>
<gene>
    <name evidence="5" type="ORF">HHL17_16075</name>
</gene>
<dbReference type="SMART" id="SM00342">
    <property type="entry name" value="HTH_ARAC"/>
    <property type="match status" value="1"/>
</dbReference>
<keyword evidence="3" id="KW-0804">Transcription</keyword>
<sequence>MDFLHDSFAVEIAAYDEWKERSRKSNFFELVYVLDGSGYQTVNQMQYPYTSNGIFLLPTAKCHYYEVKEHSRFLFVRFTGSYFIPGPTDVVDYSSWFSRLNFIFGHHDYHPGELVEDPADKAQLKKLLDIILQEYERKDICSAFIIQNTLVSVLAVICRNIQKKKLDGRRFTDTRFADLINFISFNIMDVEKLSVPYLSKHFHIAETYFSEYFRRNANERFQDYVMKLRLKIAESRALYTDTSLQHIALELGFTDSSHMNRMMKKFYGQGMRQIRAGYKMADR</sequence>
<dbReference type="InterPro" id="IPR003313">
    <property type="entry name" value="AraC-bd"/>
</dbReference>
<dbReference type="PANTHER" id="PTHR43280">
    <property type="entry name" value="ARAC-FAMILY TRANSCRIPTIONAL REGULATOR"/>
    <property type="match status" value="1"/>
</dbReference>
<dbReference type="SUPFAM" id="SSF46689">
    <property type="entry name" value="Homeodomain-like"/>
    <property type="match status" value="1"/>
</dbReference>
<evidence type="ECO:0000259" key="4">
    <source>
        <dbReference type="PROSITE" id="PS01124"/>
    </source>
</evidence>
<dbReference type="EMBL" id="JABBGC010000001">
    <property type="protein sequence ID" value="NML38727.1"/>
    <property type="molecule type" value="Genomic_DNA"/>
</dbReference>
<accession>A0A848GLC4</accession>
<dbReference type="InterPro" id="IPR018060">
    <property type="entry name" value="HTH_AraC"/>
</dbReference>
<proteinExistence type="predicted"/>
<keyword evidence="1" id="KW-0805">Transcription regulation</keyword>
<keyword evidence="6" id="KW-1185">Reference proteome</keyword>
<dbReference type="AlphaFoldDB" id="A0A848GLC4"/>